<evidence type="ECO:0000256" key="5">
    <source>
        <dbReference type="SAM" id="Phobius"/>
    </source>
</evidence>
<feature type="transmembrane region" description="Helical" evidence="5">
    <location>
        <begin position="68"/>
        <end position="90"/>
    </location>
</feature>
<dbReference type="InterPro" id="IPR014001">
    <property type="entry name" value="Helicase_ATP-bd"/>
</dbReference>
<evidence type="ECO:0000259" key="6">
    <source>
        <dbReference type="PROSITE" id="PS51192"/>
    </source>
</evidence>
<dbReference type="GO" id="GO:0003682">
    <property type="term" value="F:chromatin binding"/>
    <property type="evidence" value="ECO:0007669"/>
    <property type="project" value="TreeGrafter"/>
</dbReference>
<keyword evidence="8" id="KW-1185">Reference proteome</keyword>
<evidence type="ECO:0000313" key="7">
    <source>
        <dbReference type="EnsemblPlants" id="Kaladp0053s0240.1.v1.1"/>
    </source>
</evidence>
<dbReference type="EnsemblPlants" id="Kaladp0053s0240.1.v1.1">
    <property type="protein sequence ID" value="Kaladp0053s0240.1.v1.1"/>
    <property type="gene ID" value="Kaladp0053s0240.v1.1"/>
</dbReference>
<evidence type="ECO:0000256" key="4">
    <source>
        <dbReference type="ARBA" id="ARBA00023444"/>
    </source>
</evidence>
<comment type="subcellular location">
    <subcellularLocation>
        <location evidence="1">Nucleus</location>
    </subcellularLocation>
</comment>
<evidence type="ECO:0000256" key="1">
    <source>
        <dbReference type="ARBA" id="ARBA00004123"/>
    </source>
</evidence>
<dbReference type="GO" id="GO:0016851">
    <property type="term" value="F:magnesium chelatase activity"/>
    <property type="evidence" value="ECO:0007669"/>
    <property type="project" value="UniProtKB-EC"/>
</dbReference>
<evidence type="ECO:0000313" key="8">
    <source>
        <dbReference type="Proteomes" id="UP000594263"/>
    </source>
</evidence>
<dbReference type="Pfam" id="PF17863">
    <property type="entry name" value="AAA_lid_2"/>
    <property type="match status" value="1"/>
</dbReference>
<keyword evidence="5" id="KW-1133">Transmembrane helix</keyword>
<dbReference type="PANTHER" id="PTHR45623:SF14">
    <property type="entry name" value="CHROMODOMAIN-HELICASE-DNA-BINDING PROTEIN 1"/>
    <property type="match status" value="1"/>
</dbReference>
<dbReference type="GO" id="GO:0140658">
    <property type="term" value="F:ATP-dependent chromatin remodeler activity"/>
    <property type="evidence" value="ECO:0007669"/>
    <property type="project" value="TreeGrafter"/>
</dbReference>
<dbReference type="InterPro" id="IPR038718">
    <property type="entry name" value="SNF2-like_sf"/>
</dbReference>
<dbReference type="Pfam" id="PF00176">
    <property type="entry name" value="SNF2-rel_dom"/>
    <property type="match status" value="1"/>
</dbReference>
<dbReference type="InterPro" id="IPR041628">
    <property type="entry name" value="ChlI/MoxR_AAA_lid"/>
</dbReference>
<dbReference type="Gramene" id="Kaladp0053s0240.1.v1.1">
    <property type="protein sequence ID" value="Kaladp0053s0240.1.v1.1"/>
    <property type="gene ID" value="Kaladp0053s0240.v1.1"/>
</dbReference>
<dbReference type="SMART" id="SM00487">
    <property type="entry name" value="DEXDc"/>
    <property type="match status" value="1"/>
</dbReference>
<proteinExistence type="predicted"/>
<comment type="pathway">
    <text evidence="4">Porphyrin-containing compound metabolism.</text>
</comment>
<dbReference type="InterPro" id="IPR000330">
    <property type="entry name" value="SNF2_N"/>
</dbReference>
<dbReference type="GO" id="GO:0005524">
    <property type="term" value="F:ATP binding"/>
    <property type="evidence" value="ECO:0007669"/>
    <property type="project" value="InterPro"/>
</dbReference>
<dbReference type="GO" id="GO:0005634">
    <property type="term" value="C:nucleus"/>
    <property type="evidence" value="ECO:0007669"/>
    <property type="project" value="UniProtKB-SubCell"/>
</dbReference>
<reference evidence="7" key="1">
    <citation type="submission" date="2021-01" db="UniProtKB">
        <authorList>
            <consortium name="EnsemblPlants"/>
        </authorList>
    </citation>
    <scope>IDENTIFICATION</scope>
</reference>
<dbReference type="PROSITE" id="PS51192">
    <property type="entry name" value="HELICASE_ATP_BIND_1"/>
    <property type="match status" value="1"/>
</dbReference>
<feature type="domain" description="Helicase ATP-binding" evidence="6">
    <location>
        <begin position="261"/>
        <end position="408"/>
    </location>
</feature>
<dbReference type="Gene3D" id="3.40.50.10810">
    <property type="entry name" value="Tandem AAA-ATPase domain"/>
    <property type="match status" value="1"/>
</dbReference>
<keyword evidence="5" id="KW-0812">Transmembrane</keyword>
<sequence>MMLEPYFSPFACCGCRTDLPMSFEDRAAAVGIATQFQERSKEVFKMVEEETDLAKTQLIATQVLYHEVWMLIINTYIMSCFFCCTLFILITKGAFDGGCKISGGGRNGHRAELYAARVAKCLAGVEGREKVTVDDLKKAIKREKDIQKTRKVFVEKTDMRAKSMAGKAGALCNFGIITRFYGFTPFVVCRSICAFSLTGIDIVSAFLALKIEVNDVSKEMDLELIKQYSQAREASVGVQGAVVDFQRRRSKGLYYELITLRLAWINDTNVILAHEMGLGKTLQSVSMLGFLKNSRQIPGPFLIVVPLSTLSNWAKEFRKWLPDMNVIVYVGIRARREICQQYEFFTEKKSVKTTKFNAPDHIRNSFERQGYPLHYKEFFTENKLLITGTPLQNDVEDLCNFCIFPPLFLHDWLTVILLRRFHYKFLDTIIDLIFHDAYP</sequence>
<evidence type="ECO:0000256" key="2">
    <source>
        <dbReference type="ARBA" id="ARBA00012825"/>
    </source>
</evidence>
<dbReference type="GO" id="GO:0042393">
    <property type="term" value="F:histone binding"/>
    <property type="evidence" value="ECO:0007669"/>
    <property type="project" value="TreeGrafter"/>
</dbReference>
<dbReference type="AlphaFoldDB" id="A0A7N0U345"/>
<dbReference type="SUPFAM" id="SSF52540">
    <property type="entry name" value="P-loop containing nucleoside triphosphate hydrolases"/>
    <property type="match status" value="1"/>
</dbReference>
<dbReference type="InterPro" id="IPR027417">
    <property type="entry name" value="P-loop_NTPase"/>
</dbReference>
<dbReference type="Gene3D" id="1.10.8.80">
    <property type="entry name" value="Magnesium chelatase subunit I, C-Terminal domain"/>
    <property type="match status" value="1"/>
</dbReference>
<organism evidence="7 8">
    <name type="scientific">Kalanchoe fedtschenkoi</name>
    <name type="common">Lavender scallops</name>
    <name type="synonym">South American air plant</name>
    <dbReference type="NCBI Taxonomy" id="63787"/>
    <lineage>
        <taxon>Eukaryota</taxon>
        <taxon>Viridiplantae</taxon>
        <taxon>Streptophyta</taxon>
        <taxon>Embryophyta</taxon>
        <taxon>Tracheophyta</taxon>
        <taxon>Spermatophyta</taxon>
        <taxon>Magnoliopsida</taxon>
        <taxon>eudicotyledons</taxon>
        <taxon>Gunneridae</taxon>
        <taxon>Pentapetalae</taxon>
        <taxon>Saxifragales</taxon>
        <taxon>Crassulaceae</taxon>
        <taxon>Kalanchoe</taxon>
    </lineage>
</organism>
<dbReference type="GO" id="GO:0000785">
    <property type="term" value="C:chromatin"/>
    <property type="evidence" value="ECO:0007669"/>
    <property type="project" value="TreeGrafter"/>
</dbReference>
<keyword evidence="5" id="KW-0472">Membrane</keyword>
<name>A0A7N0U345_KALFE</name>
<dbReference type="GO" id="GO:0034728">
    <property type="term" value="P:nucleosome organization"/>
    <property type="evidence" value="ECO:0007669"/>
    <property type="project" value="TreeGrafter"/>
</dbReference>
<accession>A0A7N0U345</accession>
<keyword evidence="3" id="KW-0539">Nucleus</keyword>
<evidence type="ECO:0000256" key="3">
    <source>
        <dbReference type="ARBA" id="ARBA00023242"/>
    </source>
</evidence>
<dbReference type="EC" id="6.6.1.1" evidence="2"/>
<dbReference type="Proteomes" id="UP000594263">
    <property type="component" value="Unplaced"/>
</dbReference>
<protein>
    <recommendedName>
        <fullName evidence="2">magnesium chelatase</fullName>
        <ecNumber evidence="2">6.6.1.1</ecNumber>
    </recommendedName>
</protein>
<dbReference type="GO" id="GO:0003677">
    <property type="term" value="F:DNA binding"/>
    <property type="evidence" value="ECO:0007669"/>
    <property type="project" value="TreeGrafter"/>
</dbReference>
<dbReference type="GO" id="GO:0016887">
    <property type="term" value="F:ATP hydrolysis activity"/>
    <property type="evidence" value="ECO:0007669"/>
    <property type="project" value="TreeGrafter"/>
</dbReference>
<dbReference type="PANTHER" id="PTHR45623">
    <property type="entry name" value="CHROMODOMAIN-HELICASE-DNA-BINDING PROTEIN 3-RELATED-RELATED"/>
    <property type="match status" value="1"/>
</dbReference>